<evidence type="ECO:0000256" key="1">
    <source>
        <dbReference type="SAM" id="MobiDB-lite"/>
    </source>
</evidence>
<sequence length="178" mass="19318">MPKKWGRPRKQETWTAVCSPPISAPDLSAAPLVPPPATAPARMDAGASAKRFRPIKKIPDNHRKGHIGDANKVIPAAPAPVGSVVNKKKEKTKEASSSVVKKPPTASDFQPCPLDDADWDQIEAYYWNNKAGEKAVREKDVGKKAVREKDVGKKEIGKKEVGKKEVGVQRSGRKVRGA</sequence>
<gene>
    <name evidence="2" type="ORF">PTTG_04842</name>
</gene>
<evidence type="ECO:0000313" key="2">
    <source>
        <dbReference type="EMBL" id="OAV95726.1"/>
    </source>
</evidence>
<evidence type="ECO:0000313" key="3">
    <source>
        <dbReference type="EnsemblFungi" id="PTTG_04842-t43_1-p1"/>
    </source>
</evidence>
<organism evidence="2">
    <name type="scientific">Puccinia triticina (isolate 1-1 / race 1 (BBBD))</name>
    <name type="common">Brown leaf rust fungus</name>
    <dbReference type="NCBI Taxonomy" id="630390"/>
    <lineage>
        <taxon>Eukaryota</taxon>
        <taxon>Fungi</taxon>
        <taxon>Dikarya</taxon>
        <taxon>Basidiomycota</taxon>
        <taxon>Pucciniomycotina</taxon>
        <taxon>Pucciniomycetes</taxon>
        <taxon>Pucciniales</taxon>
        <taxon>Pucciniaceae</taxon>
        <taxon>Puccinia</taxon>
    </lineage>
</organism>
<feature type="region of interest" description="Disordered" evidence="1">
    <location>
        <begin position="1"/>
        <end position="114"/>
    </location>
</feature>
<reference evidence="3" key="4">
    <citation type="submission" date="2025-05" db="UniProtKB">
        <authorList>
            <consortium name="EnsemblFungi"/>
        </authorList>
    </citation>
    <scope>IDENTIFICATION</scope>
    <source>
        <strain evidence="3">isolate 1-1 / race 1 (BBBD)</strain>
    </source>
</reference>
<evidence type="ECO:0000313" key="4">
    <source>
        <dbReference type="Proteomes" id="UP000005240"/>
    </source>
</evidence>
<reference evidence="2" key="1">
    <citation type="submission" date="2009-11" db="EMBL/GenBank/DDBJ databases">
        <authorList>
            <consortium name="The Broad Institute Genome Sequencing Platform"/>
            <person name="Ward D."/>
            <person name="Feldgarden M."/>
            <person name="Earl A."/>
            <person name="Young S.K."/>
            <person name="Zeng Q."/>
            <person name="Koehrsen M."/>
            <person name="Alvarado L."/>
            <person name="Berlin A."/>
            <person name="Bochicchio J."/>
            <person name="Borenstein D."/>
            <person name="Chapman S.B."/>
            <person name="Chen Z."/>
            <person name="Engels R."/>
            <person name="Freedman E."/>
            <person name="Gellesch M."/>
            <person name="Goldberg J."/>
            <person name="Griggs A."/>
            <person name="Gujja S."/>
            <person name="Heilman E."/>
            <person name="Heiman D."/>
            <person name="Hepburn T."/>
            <person name="Howarth C."/>
            <person name="Jen D."/>
            <person name="Larson L."/>
            <person name="Lewis B."/>
            <person name="Mehta T."/>
            <person name="Park D."/>
            <person name="Pearson M."/>
            <person name="Roberts A."/>
            <person name="Saif S."/>
            <person name="Shea T."/>
            <person name="Shenoy N."/>
            <person name="Sisk P."/>
            <person name="Stolte C."/>
            <person name="Sykes S."/>
            <person name="Thomson T."/>
            <person name="Walk T."/>
            <person name="White J."/>
            <person name="Yandava C."/>
            <person name="Izard J."/>
            <person name="Baranova O.V."/>
            <person name="Blanton J.M."/>
            <person name="Tanner A.C."/>
            <person name="Dewhirst F.E."/>
            <person name="Haas B."/>
            <person name="Nusbaum C."/>
            <person name="Birren B."/>
        </authorList>
    </citation>
    <scope>NUCLEOTIDE SEQUENCE [LARGE SCALE GENOMIC DNA]</scope>
    <source>
        <strain evidence="2">1-1 BBBD Race 1</strain>
    </source>
</reference>
<dbReference type="AlphaFoldDB" id="A0A0C4EVK6"/>
<accession>A0A0C4EVK6</accession>
<proteinExistence type="predicted"/>
<feature type="compositionally biased region" description="Basic and acidic residues" evidence="1">
    <location>
        <begin position="136"/>
        <end position="167"/>
    </location>
</feature>
<dbReference type="EMBL" id="ADAS02000026">
    <property type="protein sequence ID" value="OAV95726.1"/>
    <property type="molecule type" value="Genomic_DNA"/>
</dbReference>
<feature type="region of interest" description="Disordered" evidence="1">
    <location>
        <begin position="136"/>
        <end position="178"/>
    </location>
</feature>
<dbReference type="EnsemblFungi" id="PTTG_04842-t43_1">
    <property type="protein sequence ID" value="PTTG_04842-t43_1-p1"/>
    <property type="gene ID" value="PTTG_04842"/>
</dbReference>
<dbReference type="Proteomes" id="UP000005240">
    <property type="component" value="Unassembled WGS sequence"/>
</dbReference>
<reference evidence="2" key="2">
    <citation type="submission" date="2016-05" db="EMBL/GenBank/DDBJ databases">
        <title>Comparative analysis highlights variable genome content of wheat rusts and divergence of the mating loci.</title>
        <authorList>
            <person name="Cuomo C.A."/>
            <person name="Bakkeren G."/>
            <person name="Szabo L."/>
            <person name="Khalil H."/>
            <person name="Joly D."/>
            <person name="Goldberg J."/>
            <person name="Young S."/>
            <person name="Zeng Q."/>
            <person name="Fellers J."/>
        </authorList>
    </citation>
    <scope>NUCLEOTIDE SEQUENCE [LARGE SCALE GENOMIC DNA]</scope>
    <source>
        <strain evidence="2">1-1 BBBD Race 1</strain>
    </source>
</reference>
<name>A0A0C4EVK6_PUCT1</name>
<reference evidence="3 4" key="3">
    <citation type="journal article" date="2017" name="G3 (Bethesda)">
        <title>Comparative analysis highlights variable genome content of wheat rusts and divergence of the mating loci.</title>
        <authorList>
            <person name="Cuomo C.A."/>
            <person name="Bakkeren G."/>
            <person name="Khalil H.B."/>
            <person name="Panwar V."/>
            <person name="Joly D."/>
            <person name="Linning R."/>
            <person name="Sakthikumar S."/>
            <person name="Song X."/>
            <person name="Adiconis X."/>
            <person name="Fan L."/>
            <person name="Goldberg J.M."/>
            <person name="Levin J.Z."/>
            <person name="Young S."/>
            <person name="Zeng Q."/>
            <person name="Anikster Y."/>
            <person name="Bruce M."/>
            <person name="Wang M."/>
            <person name="Yin C."/>
            <person name="McCallum B."/>
            <person name="Szabo L.J."/>
            <person name="Hulbert S."/>
            <person name="Chen X."/>
            <person name="Fellers J.P."/>
        </authorList>
    </citation>
    <scope>NUCLEOTIDE SEQUENCE</scope>
    <source>
        <strain evidence="4">Isolate 1-1 / race 1 (BBBD)</strain>
        <strain evidence="3">isolate 1-1 / race 1 (BBBD)</strain>
    </source>
</reference>
<feature type="compositionally biased region" description="Basic and acidic residues" evidence="1">
    <location>
        <begin position="57"/>
        <end position="69"/>
    </location>
</feature>
<keyword evidence="4" id="KW-1185">Reference proteome</keyword>
<dbReference type="VEuPathDB" id="FungiDB:PTTG_04842"/>
<protein>
    <submittedName>
        <fullName evidence="2 3">Uncharacterized protein</fullName>
    </submittedName>
</protein>